<dbReference type="PROSITE" id="PS50297">
    <property type="entry name" value="ANK_REP_REGION"/>
    <property type="match status" value="3"/>
</dbReference>
<dbReference type="InterPro" id="IPR036770">
    <property type="entry name" value="Ankyrin_rpt-contain_sf"/>
</dbReference>
<dbReference type="EMBL" id="ML976019">
    <property type="protein sequence ID" value="KAF1944132.1"/>
    <property type="molecule type" value="Genomic_DNA"/>
</dbReference>
<dbReference type="Pfam" id="PF12796">
    <property type="entry name" value="Ank_2"/>
    <property type="match status" value="2"/>
</dbReference>
<evidence type="ECO:0000256" key="3">
    <source>
        <dbReference type="PROSITE-ProRule" id="PRU00023"/>
    </source>
</evidence>
<protein>
    <submittedName>
        <fullName evidence="5">Ankyrin</fullName>
    </submittedName>
</protein>
<dbReference type="Proteomes" id="UP000800038">
    <property type="component" value="Unassembled WGS sequence"/>
</dbReference>
<evidence type="ECO:0000256" key="2">
    <source>
        <dbReference type="ARBA" id="ARBA00023043"/>
    </source>
</evidence>
<feature type="region of interest" description="Disordered" evidence="4">
    <location>
        <begin position="1"/>
        <end position="20"/>
    </location>
</feature>
<keyword evidence="6" id="KW-1185">Reference proteome</keyword>
<dbReference type="SUPFAM" id="SSF48403">
    <property type="entry name" value="Ankyrin repeat"/>
    <property type="match status" value="1"/>
</dbReference>
<dbReference type="AlphaFoldDB" id="A0A6A5SWL2"/>
<gene>
    <name evidence="5" type="ORF">EJ02DRAFT_109722</name>
</gene>
<dbReference type="Gene3D" id="1.25.40.20">
    <property type="entry name" value="Ankyrin repeat-containing domain"/>
    <property type="match status" value="2"/>
</dbReference>
<reference evidence="5" key="1">
    <citation type="journal article" date="2020" name="Stud. Mycol.">
        <title>101 Dothideomycetes genomes: a test case for predicting lifestyles and emergence of pathogens.</title>
        <authorList>
            <person name="Haridas S."/>
            <person name="Albert R."/>
            <person name="Binder M."/>
            <person name="Bloem J."/>
            <person name="Labutti K."/>
            <person name="Salamov A."/>
            <person name="Andreopoulos B."/>
            <person name="Baker S."/>
            <person name="Barry K."/>
            <person name="Bills G."/>
            <person name="Bluhm B."/>
            <person name="Cannon C."/>
            <person name="Castanera R."/>
            <person name="Culley D."/>
            <person name="Daum C."/>
            <person name="Ezra D."/>
            <person name="Gonzalez J."/>
            <person name="Henrissat B."/>
            <person name="Kuo A."/>
            <person name="Liang C."/>
            <person name="Lipzen A."/>
            <person name="Lutzoni F."/>
            <person name="Magnuson J."/>
            <person name="Mondo S."/>
            <person name="Nolan M."/>
            <person name="Ohm R."/>
            <person name="Pangilinan J."/>
            <person name="Park H.-J."/>
            <person name="Ramirez L."/>
            <person name="Alfaro M."/>
            <person name="Sun H."/>
            <person name="Tritt A."/>
            <person name="Yoshinaga Y."/>
            <person name="Zwiers L.-H."/>
            <person name="Turgeon B."/>
            <person name="Goodwin S."/>
            <person name="Spatafora J."/>
            <person name="Crous P."/>
            <person name="Grigoriev I."/>
        </authorList>
    </citation>
    <scope>NUCLEOTIDE SEQUENCE</scope>
    <source>
        <strain evidence="5">CBS 161.51</strain>
    </source>
</reference>
<feature type="repeat" description="ANK" evidence="3">
    <location>
        <begin position="263"/>
        <end position="295"/>
    </location>
</feature>
<evidence type="ECO:0000256" key="1">
    <source>
        <dbReference type="ARBA" id="ARBA00022737"/>
    </source>
</evidence>
<accession>A0A6A5SWL2</accession>
<dbReference type="PANTHER" id="PTHR24198">
    <property type="entry name" value="ANKYRIN REPEAT AND PROTEIN KINASE DOMAIN-CONTAINING PROTEIN"/>
    <property type="match status" value="1"/>
</dbReference>
<name>A0A6A5SWL2_9PLEO</name>
<keyword evidence="1" id="KW-0677">Repeat</keyword>
<dbReference type="PROSITE" id="PS50088">
    <property type="entry name" value="ANK_REPEAT"/>
    <property type="match status" value="3"/>
</dbReference>
<dbReference type="OrthoDB" id="5369447at2759"/>
<keyword evidence="2 3" id="KW-0040">ANK repeat</keyword>
<dbReference type="InterPro" id="IPR002110">
    <property type="entry name" value="Ankyrin_rpt"/>
</dbReference>
<evidence type="ECO:0000313" key="5">
    <source>
        <dbReference type="EMBL" id="KAF1944132.1"/>
    </source>
</evidence>
<proteinExistence type="predicted"/>
<feature type="repeat" description="ANK" evidence="3">
    <location>
        <begin position="228"/>
        <end position="260"/>
    </location>
</feature>
<dbReference type="PANTHER" id="PTHR24198:SF165">
    <property type="entry name" value="ANKYRIN REPEAT-CONTAINING PROTEIN-RELATED"/>
    <property type="match status" value="1"/>
</dbReference>
<evidence type="ECO:0000256" key="4">
    <source>
        <dbReference type="SAM" id="MobiDB-lite"/>
    </source>
</evidence>
<sequence length="310" mass="33442">MTQPATADLKDGPSSYESTRNVGDVLVGEDVARLLIEASSSGNDAALQNLLSQAQWIKTMHEKPHCIYYERCLSEGANNARTVMATQTSNLERCLIVAAQNGQAAVVSTLLAFAKHQSIDALNEATARTIVYKIIGGAHADVFRALASADPNIVNFRLLHGMLPLYEAARQKRTDVVAVLLELGADPLHPVQQSKKIGGYNSSLMSVAAKAEGPRMVEVLLKHGCPVAHTGALHTAARCGQLETMRLLMQHGADMNEALDYYHNWTPMHFAALKGQADAMNLLEQHGADSGLKDVKGRTPAQLLEESNIA</sequence>
<feature type="repeat" description="ANK" evidence="3">
    <location>
        <begin position="160"/>
        <end position="186"/>
    </location>
</feature>
<dbReference type="SMART" id="SM00248">
    <property type="entry name" value="ANK"/>
    <property type="match status" value="4"/>
</dbReference>
<evidence type="ECO:0000313" key="6">
    <source>
        <dbReference type="Proteomes" id="UP000800038"/>
    </source>
</evidence>
<organism evidence="5 6">
    <name type="scientific">Clathrospora elynae</name>
    <dbReference type="NCBI Taxonomy" id="706981"/>
    <lineage>
        <taxon>Eukaryota</taxon>
        <taxon>Fungi</taxon>
        <taxon>Dikarya</taxon>
        <taxon>Ascomycota</taxon>
        <taxon>Pezizomycotina</taxon>
        <taxon>Dothideomycetes</taxon>
        <taxon>Pleosporomycetidae</taxon>
        <taxon>Pleosporales</taxon>
        <taxon>Diademaceae</taxon>
        <taxon>Clathrospora</taxon>
    </lineage>
</organism>